<dbReference type="EMBL" id="UINC01032610">
    <property type="protein sequence ID" value="SVB20553.1"/>
    <property type="molecule type" value="Genomic_DNA"/>
</dbReference>
<gene>
    <name evidence="1" type="ORF">METZ01_LOCUS173407</name>
</gene>
<name>A0A382C5H1_9ZZZZ</name>
<accession>A0A382C5H1</accession>
<dbReference type="AlphaFoldDB" id="A0A382C5H1"/>
<proteinExistence type="predicted"/>
<organism evidence="1">
    <name type="scientific">marine metagenome</name>
    <dbReference type="NCBI Taxonomy" id="408172"/>
    <lineage>
        <taxon>unclassified sequences</taxon>
        <taxon>metagenomes</taxon>
        <taxon>ecological metagenomes</taxon>
    </lineage>
</organism>
<protein>
    <submittedName>
        <fullName evidence="1">Uncharacterized protein</fullName>
    </submittedName>
</protein>
<sequence>MENEPFLDNNQRKNLLIKKNYYEYYK</sequence>
<evidence type="ECO:0000313" key="1">
    <source>
        <dbReference type="EMBL" id="SVB20553.1"/>
    </source>
</evidence>
<reference evidence="1" key="1">
    <citation type="submission" date="2018-05" db="EMBL/GenBank/DDBJ databases">
        <authorList>
            <person name="Lanie J.A."/>
            <person name="Ng W.-L."/>
            <person name="Kazmierczak K.M."/>
            <person name="Andrzejewski T.M."/>
            <person name="Davidsen T.M."/>
            <person name="Wayne K.J."/>
            <person name="Tettelin H."/>
            <person name="Glass J.I."/>
            <person name="Rusch D."/>
            <person name="Podicherti R."/>
            <person name="Tsui H.-C.T."/>
            <person name="Winkler M.E."/>
        </authorList>
    </citation>
    <scope>NUCLEOTIDE SEQUENCE</scope>
</reference>